<reference evidence="2 3" key="2">
    <citation type="submission" date="2008-04" db="EMBL/GenBank/DDBJ databases">
        <authorList>
            <person name="Fulton L."/>
            <person name="Clifton S."/>
            <person name="Fulton B."/>
            <person name="Xu J."/>
            <person name="Minx P."/>
            <person name="Pepin K.H."/>
            <person name="Johnson M."/>
            <person name="Thiruvilangam P."/>
            <person name="Bhonagiri V."/>
            <person name="Nash W.E."/>
            <person name="Mardis E.R."/>
            <person name="Wilson R.K."/>
        </authorList>
    </citation>
    <scope>NUCLEOTIDE SEQUENCE [LARGE SCALE GENOMIC DNA]</scope>
    <source>
        <strain evidence="2 3">DSM 17393</strain>
    </source>
</reference>
<gene>
    <name evidence="2" type="ORF">BACINT_00297</name>
</gene>
<reference evidence="2 3" key="1">
    <citation type="submission" date="2008-04" db="EMBL/GenBank/DDBJ databases">
        <title>Draft genome sequence of Bacteroides intestinalis (DSM 17393).</title>
        <authorList>
            <person name="Sudarsanam P."/>
            <person name="Ley R."/>
            <person name="Guruge J."/>
            <person name="Turnbaugh P.J."/>
            <person name="Mahowald M."/>
            <person name="Liep D."/>
            <person name="Gordon J."/>
        </authorList>
    </citation>
    <scope>NUCLEOTIDE SEQUENCE [LARGE SCALE GENOMIC DNA]</scope>
    <source>
        <strain evidence="2 3">DSM 17393</strain>
    </source>
</reference>
<dbReference type="InterPro" id="IPR018631">
    <property type="entry name" value="AAA-ATPase-like_dom"/>
</dbReference>
<name>B3C5W3_9BACE</name>
<dbReference type="PANTHER" id="PTHR34825">
    <property type="entry name" value="CONSERVED PROTEIN, WITH A WEAK D-GALACTARATE DEHYDRATASE/ALTRONATE HYDROLASE DOMAIN"/>
    <property type="match status" value="1"/>
</dbReference>
<dbReference type="Pfam" id="PF08011">
    <property type="entry name" value="PDDEXK_9"/>
    <property type="match status" value="1"/>
</dbReference>
<dbReference type="EMBL" id="ABJL02000002">
    <property type="protein sequence ID" value="EDV07520.1"/>
    <property type="molecule type" value="Genomic_DNA"/>
</dbReference>
<evidence type="ECO:0000259" key="1">
    <source>
        <dbReference type="Pfam" id="PF09820"/>
    </source>
</evidence>
<dbReference type="PANTHER" id="PTHR34825:SF2">
    <property type="entry name" value="AAA-ATPASE-LIKE DOMAIN-CONTAINING PROTEIN"/>
    <property type="match status" value="1"/>
</dbReference>
<feature type="domain" description="AAA-ATPase-like" evidence="1">
    <location>
        <begin position="15"/>
        <end position="229"/>
    </location>
</feature>
<evidence type="ECO:0000313" key="2">
    <source>
        <dbReference type="EMBL" id="EDV07520.1"/>
    </source>
</evidence>
<accession>B3C5W3</accession>
<dbReference type="AlphaFoldDB" id="B3C5W3"/>
<comment type="caution">
    <text evidence="2">The sequence shown here is derived from an EMBL/GenBank/DDBJ whole genome shotgun (WGS) entry which is preliminary data.</text>
</comment>
<evidence type="ECO:0000313" key="3">
    <source>
        <dbReference type="Proteomes" id="UP000004596"/>
    </source>
</evidence>
<dbReference type="Pfam" id="PF09820">
    <property type="entry name" value="AAA-ATPase_like"/>
    <property type="match status" value="1"/>
</dbReference>
<dbReference type="GeneID" id="26157802"/>
<protein>
    <recommendedName>
        <fullName evidence="1">AAA-ATPase-like domain-containing protein</fullName>
    </recommendedName>
</protein>
<dbReference type="eggNOG" id="COG1429">
    <property type="taxonomic scope" value="Bacteria"/>
</dbReference>
<proteinExistence type="predicted"/>
<dbReference type="STRING" id="471870.BACINT_00297"/>
<dbReference type="RefSeq" id="WP_007660005.1">
    <property type="nucleotide sequence ID" value="NZ_ABJL02000002.1"/>
</dbReference>
<sequence>MKTGTIIEENVKRIPYGVSNFVEVVEQNQYYVDKTMYLPLLEQQPNSLFFIRPRRFGKSIFLSMLRAYYDIAQKEKFRKRFEGLWIGGQPTPLQGKYQILYLDFSRVGGIGALDWNFDDYCSGALNNFALIYEPYYYPGFEKDMKEQFGSANKLNFLDWQAHNTGAALYLIIDEYDNFTNVVLNEQGNEVYHALTHVSGFYREVFKKFKGMFERIFMTGVSPVILDDLTSGFNIGWNISTDFQFNMMLGFSEKDVREMLQYYKDVGQHNGDVEAMIAEMKPWYDNYCFAEASLDRDPKMFNCDMVFYYLRHYITLGKSPKEMIDPNTRTDYNKMKKLIQLDRLDGNRKGVLRKITEEGQIVTALTTTFPATEIANPEIFPSLLFYYGMLTITATRGQRMVLSIPNNNVRKQYYEFMLEEYQERRYIDLNSILDLFYDMAYDGHWRESLEFIAHAYKENSSVRSAIEGERNIQGFFTAYLSVNAYYLLAPELELNHGFCDLFLMPDLLRYEVAHSYIIELKYLSSKDSESKTETQWQEAVGQVRMYAAAPKVKQLIQNTQLHCIVVQFRGCELERMEEVSF</sequence>
<dbReference type="Proteomes" id="UP000004596">
    <property type="component" value="Unassembled WGS sequence"/>
</dbReference>
<organism evidence="2 3">
    <name type="scientific">Bacteroides intestinalis DSM 17393</name>
    <dbReference type="NCBI Taxonomy" id="471870"/>
    <lineage>
        <taxon>Bacteria</taxon>
        <taxon>Pseudomonadati</taxon>
        <taxon>Bacteroidota</taxon>
        <taxon>Bacteroidia</taxon>
        <taxon>Bacteroidales</taxon>
        <taxon>Bacteroidaceae</taxon>
        <taxon>Bacteroides</taxon>
    </lineage>
</organism>
<dbReference type="InterPro" id="IPR012547">
    <property type="entry name" value="PDDEXK_9"/>
</dbReference>